<dbReference type="InterPro" id="IPR036086">
    <property type="entry name" value="ParB/Sulfiredoxin_sf"/>
</dbReference>
<dbReference type="AlphaFoldDB" id="A0A2I1R0N9"/>
<dbReference type="SUPFAM" id="SSF110849">
    <property type="entry name" value="ParB/Sulfiredoxin"/>
    <property type="match status" value="1"/>
</dbReference>
<proteinExistence type="predicted"/>
<dbReference type="Gene3D" id="3.90.1530.10">
    <property type="entry name" value="Conserved hypothetical protein from pyrococcus furiosus pfu- 392566-001, ParB domain"/>
    <property type="match status" value="1"/>
</dbReference>
<dbReference type="GO" id="GO:0007059">
    <property type="term" value="P:chromosome segregation"/>
    <property type="evidence" value="ECO:0007669"/>
    <property type="project" value="TreeGrafter"/>
</dbReference>
<dbReference type="RefSeq" id="WP_101823276.1">
    <property type="nucleotide sequence ID" value="NZ_PKJC01000053.1"/>
</dbReference>
<evidence type="ECO:0000313" key="3">
    <source>
        <dbReference type="EMBL" id="PKZ62678.1"/>
    </source>
</evidence>
<dbReference type="PANTHER" id="PTHR33375">
    <property type="entry name" value="CHROMOSOME-PARTITIONING PROTEIN PARB-RELATED"/>
    <property type="match status" value="1"/>
</dbReference>
<feature type="domain" description="ParB-like N-terminal" evidence="2">
    <location>
        <begin position="17"/>
        <end position="104"/>
    </location>
</feature>
<evidence type="ECO:0000313" key="4">
    <source>
        <dbReference type="Proteomes" id="UP000234662"/>
    </source>
</evidence>
<accession>A0A2I1R0N9</accession>
<dbReference type="InterPro" id="IPR003115">
    <property type="entry name" value="ParB_N"/>
</dbReference>
<dbReference type="SMART" id="SM00470">
    <property type="entry name" value="ParB"/>
    <property type="match status" value="1"/>
</dbReference>
<dbReference type="Proteomes" id="UP000234662">
    <property type="component" value="Unassembled WGS sequence"/>
</dbReference>
<organism evidence="3 4">
    <name type="scientific">Gordonia terrae</name>
    <dbReference type="NCBI Taxonomy" id="2055"/>
    <lineage>
        <taxon>Bacteria</taxon>
        <taxon>Bacillati</taxon>
        <taxon>Actinomycetota</taxon>
        <taxon>Actinomycetes</taxon>
        <taxon>Mycobacteriales</taxon>
        <taxon>Gordoniaceae</taxon>
        <taxon>Gordonia</taxon>
    </lineage>
</organism>
<feature type="compositionally biased region" description="Low complexity" evidence="1">
    <location>
        <begin position="346"/>
        <end position="357"/>
    </location>
</feature>
<dbReference type="CDD" id="cd16387">
    <property type="entry name" value="ParB_N_Srx"/>
    <property type="match status" value="1"/>
</dbReference>
<dbReference type="InterPro" id="IPR050336">
    <property type="entry name" value="Chromosome_partition/occlusion"/>
</dbReference>
<dbReference type="GO" id="GO:0005694">
    <property type="term" value="C:chromosome"/>
    <property type="evidence" value="ECO:0007669"/>
    <property type="project" value="TreeGrafter"/>
</dbReference>
<evidence type="ECO:0000259" key="2">
    <source>
        <dbReference type="SMART" id="SM00470"/>
    </source>
</evidence>
<comment type="caution">
    <text evidence="3">The sequence shown here is derived from an EMBL/GenBank/DDBJ whole genome shotgun (WGS) entry which is preliminary data.</text>
</comment>
<reference evidence="3 4" key="1">
    <citation type="submission" date="2017-12" db="EMBL/GenBank/DDBJ databases">
        <title>Phylogenetic diversity of female urinary microbiome.</title>
        <authorList>
            <person name="Thomas-White K."/>
            <person name="Wolfe A.J."/>
        </authorList>
    </citation>
    <scope>NUCLEOTIDE SEQUENCE [LARGE SCALE GENOMIC DNA]</scope>
    <source>
        <strain evidence="3 4">UMB0777</strain>
    </source>
</reference>
<sequence>MTHNTTTETVTATGELRHLNPADLVIDTNIRTEAEATLTAEFVDSIRDGVRQPILAVEVDGEVRVRDGQRRTLAARKNALPTVPVYVVPVASDADDKALTVDRILEQLASFEREELRASDRVAAIEQLALAGMSATKIAKATRTKKKDVDATLAVAKSATALDLLDQGAGLTLEQSATLAAYDHDPEAQQWFLNAARSGRFDFQAKQLADNADERAELLAQVAVYAAEGVAAVTRQPSYNEARKLDRLLTAEGKAATIEGVPVDHRLAYVWADETESWTDAEGNAVAEDTIDWSLDDDVFDDDAEPSEGLRDPRTLTRNVTREIATTWFVLRNDDLGFTERPYSYDTPSSATATADLSDAEKEARKQERRRVRVLNTASLTAREVRIEKLTAWLARKTLPKGSAPTVAKFIATSMRAHHDMFGATSSQGNAAEIAATILGGDPAELIEQATTADRAQIIGLGIALASREAHLWKDAWRNIGDRHYLGGSQVKARAGYLHFLVEVTGYTLSDVEQVIAGDKQAADVPLD</sequence>
<dbReference type="EMBL" id="PKJC01000053">
    <property type="protein sequence ID" value="PKZ62678.1"/>
    <property type="molecule type" value="Genomic_DNA"/>
</dbReference>
<feature type="region of interest" description="Disordered" evidence="1">
    <location>
        <begin position="345"/>
        <end position="365"/>
    </location>
</feature>
<name>A0A2I1R0N9_9ACTN</name>
<dbReference type="PANTHER" id="PTHR33375:SF7">
    <property type="entry name" value="CHROMOSOME 2-PARTITIONING PROTEIN PARB-RELATED"/>
    <property type="match status" value="1"/>
</dbReference>
<protein>
    <submittedName>
        <fullName evidence="3">Nuclease</fullName>
    </submittedName>
</protein>
<gene>
    <name evidence="3" type="ORF">CYJ73_25850</name>
</gene>
<evidence type="ECO:0000256" key="1">
    <source>
        <dbReference type="SAM" id="MobiDB-lite"/>
    </source>
</evidence>